<keyword evidence="3" id="KW-1185">Reference proteome</keyword>
<gene>
    <name evidence="2" type="ORF">ALC62_12586</name>
</gene>
<dbReference type="OrthoDB" id="7700260at2759"/>
<accession>A0A195C7E3</accession>
<evidence type="ECO:0000313" key="3">
    <source>
        <dbReference type="Proteomes" id="UP000078542"/>
    </source>
</evidence>
<dbReference type="AlphaFoldDB" id="A0A195C7E3"/>
<evidence type="ECO:0000313" key="2">
    <source>
        <dbReference type="EMBL" id="KYM96794.1"/>
    </source>
</evidence>
<evidence type="ECO:0000256" key="1">
    <source>
        <dbReference type="SAM" id="SignalP"/>
    </source>
</evidence>
<feature type="signal peptide" evidence="1">
    <location>
        <begin position="1"/>
        <end position="15"/>
    </location>
</feature>
<dbReference type="EMBL" id="KQ978143">
    <property type="protein sequence ID" value="KYM96794.1"/>
    <property type="molecule type" value="Genomic_DNA"/>
</dbReference>
<dbReference type="InterPro" id="IPR031983">
    <property type="entry name" value="DUF4786"/>
</dbReference>
<organism evidence="2 3">
    <name type="scientific">Cyphomyrmex costatus</name>
    <dbReference type="NCBI Taxonomy" id="456900"/>
    <lineage>
        <taxon>Eukaryota</taxon>
        <taxon>Metazoa</taxon>
        <taxon>Ecdysozoa</taxon>
        <taxon>Arthropoda</taxon>
        <taxon>Hexapoda</taxon>
        <taxon>Insecta</taxon>
        <taxon>Pterygota</taxon>
        <taxon>Neoptera</taxon>
        <taxon>Endopterygota</taxon>
        <taxon>Hymenoptera</taxon>
        <taxon>Apocrita</taxon>
        <taxon>Aculeata</taxon>
        <taxon>Formicoidea</taxon>
        <taxon>Formicidae</taxon>
        <taxon>Myrmicinae</taxon>
        <taxon>Cyphomyrmex</taxon>
    </lineage>
</organism>
<protein>
    <submittedName>
        <fullName evidence="2">Uncharacterized protein</fullName>
    </submittedName>
</protein>
<dbReference type="KEGG" id="ccoa:108779026"/>
<feature type="chain" id="PRO_5012655856" evidence="1">
    <location>
        <begin position="16"/>
        <end position="317"/>
    </location>
</feature>
<dbReference type="Proteomes" id="UP000078542">
    <property type="component" value="Unassembled WGS sequence"/>
</dbReference>
<keyword evidence="1" id="KW-0732">Signal</keyword>
<reference evidence="2 3" key="1">
    <citation type="submission" date="2016-03" db="EMBL/GenBank/DDBJ databases">
        <title>Cyphomyrmex costatus WGS genome.</title>
        <authorList>
            <person name="Nygaard S."/>
            <person name="Hu H."/>
            <person name="Boomsma J."/>
            <person name="Zhang G."/>
        </authorList>
    </citation>
    <scope>NUCLEOTIDE SEQUENCE [LARGE SCALE GENOMIC DNA]</scope>
    <source>
        <strain evidence="2">MS0001</strain>
        <tissue evidence="2">Whole body</tissue>
    </source>
</reference>
<sequence length="317" mass="36058">MVLVLLILIIGFAAANPFPNTSNNRLVPQVQKVLSLSTENHLDRIDDSSDQINETVENTNETALLIPKHTIHFKVSESKTSENEKNEKRTQARKHKALFVDYPLLSRIIHYPRVSAYKIGYNDDSELTANDRSSDESKRYQDQESDIFYIRLPPIPYMFVPGLGYISQPPTYSSASLKPQIPLVPQLVQLHHVRPVRPQPASQQTVNSFIKLPIDFISNGKPTSVYQWQRKPGKKPTDSPITNLDNLSADFVNNGKPTSIYQWQANLRPVKRPDDSLNSLDMGPYTFNGKLTNVYLLESNDSTTMHQSIRQSNYVHK</sequence>
<name>A0A195C7E3_9HYME</name>
<proteinExistence type="predicted"/>
<dbReference type="Pfam" id="PF16027">
    <property type="entry name" value="DUF4786"/>
    <property type="match status" value="1"/>
</dbReference>